<evidence type="ECO:0000256" key="5">
    <source>
        <dbReference type="ARBA" id="ARBA00050608"/>
    </source>
</evidence>
<evidence type="ECO:0000256" key="12">
    <source>
        <dbReference type="ARBA" id="ARBA00052609"/>
    </source>
</evidence>
<dbReference type="InterPro" id="IPR029058">
    <property type="entry name" value="AB_hydrolase_fold"/>
</dbReference>
<accession>A0AAE1MLI9</accession>
<protein>
    <recommendedName>
        <fullName evidence="16">(S)-hydroxynitrile lyase</fullName>
        <ecNumber evidence="15">4.1.2.47</ecNumber>
    </recommendedName>
    <alternativeName>
        <fullName evidence="17">2-hydroxy-2-methylpropanenitrile lyase</fullName>
    </alternativeName>
    <alternativeName>
        <fullName evidence="18">Acetone cyanohydrin lyase</fullName>
    </alternativeName>
    <alternativeName>
        <fullName evidence="19">Hydroxynitrile lyase</fullName>
    </alternativeName>
</protein>
<evidence type="ECO:0000256" key="19">
    <source>
        <dbReference type="ARBA" id="ARBA00079794"/>
    </source>
</evidence>
<evidence type="ECO:0000256" key="11">
    <source>
        <dbReference type="ARBA" id="ARBA00052600"/>
    </source>
</evidence>
<reference evidence="22" key="1">
    <citation type="submission" date="2023-10" db="EMBL/GenBank/DDBJ databases">
        <title>Chromosome-level genome of the transformable northern wattle, Acacia crassicarpa.</title>
        <authorList>
            <person name="Massaro I."/>
            <person name="Sinha N.R."/>
            <person name="Poethig S."/>
            <person name="Leichty A.R."/>
        </authorList>
    </citation>
    <scope>NUCLEOTIDE SEQUENCE</scope>
    <source>
        <strain evidence="22">Acra3RX</strain>
        <tissue evidence="22">Leaf</tissue>
    </source>
</reference>
<dbReference type="GO" id="GO:0047606">
    <property type="term" value="F:(S)-hydroxynitrile lyase activity"/>
    <property type="evidence" value="ECO:0007669"/>
    <property type="project" value="UniProtKB-EC"/>
</dbReference>
<comment type="caution">
    <text evidence="22">The sequence shown here is derived from an EMBL/GenBank/DDBJ whole genome shotgun (WGS) entry which is preliminary data.</text>
</comment>
<feature type="chain" id="PRO_5042048502" description="(S)-hydroxynitrile lyase" evidence="20">
    <location>
        <begin position="30"/>
        <end position="293"/>
    </location>
</feature>
<comment type="catalytic activity">
    <reaction evidence="11">
        <text>2,2-dimethylpropanal + hydrogen cyanide = (2S)-2-hydroxy-3,3-dimethylbutanenitrile</text>
        <dbReference type="Rhea" id="RHEA:77407"/>
        <dbReference type="ChEBI" id="CHEBI:18407"/>
        <dbReference type="ChEBI" id="CHEBI:141557"/>
        <dbReference type="ChEBI" id="CHEBI:197355"/>
    </reaction>
</comment>
<dbReference type="GO" id="GO:0080032">
    <property type="term" value="F:methyl jasmonate esterase activity"/>
    <property type="evidence" value="ECO:0007669"/>
    <property type="project" value="TreeGrafter"/>
</dbReference>
<evidence type="ECO:0000256" key="9">
    <source>
        <dbReference type="ARBA" id="ARBA00052033"/>
    </source>
</evidence>
<evidence type="ECO:0000256" key="14">
    <source>
        <dbReference type="ARBA" id="ARBA00060885"/>
    </source>
</evidence>
<comment type="catalytic activity">
    <reaction evidence="10">
        <text>3-formylthiophene + hydrogen cyanide = (2S)-2-hydroxy-2-(thiophen-3-yl)acetonitrile</text>
        <dbReference type="Rhea" id="RHEA:77459"/>
        <dbReference type="ChEBI" id="CHEBI:18407"/>
        <dbReference type="ChEBI" id="CHEBI:87611"/>
        <dbReference type="ChEBI" id="CHEBI:197333"/>
    </reaction>
</comment>
<evidence type="ECO:0000256" key="15">
    <source>
        <dbReference type="ARBA" id="ARBA00066572"/>
    </source>
</evidence>
<dbReference type="InterPro" id="IPR000073">
    <property type="entry name" value="AB_hydrolase_1"/>
</dbReference>
<evidence type="ECO:0000256" key="4">
    <source>
        <dbReference type="ARBA" id="ARBA00050358"/>
    </source>
</evidence>
<comment type="similarity">
    <text evidence="14">Belongs to the AB hydrolase superfamily. Hydroxynitrile lyase family.</text>
</comment>
<evidence type="ECO:0000256" key="18">
    <source>
        <dbReference type="ARBA" id="ARBA00078291"/>
    </source>
</evidence>
<evidence type="ECO:0000256" key="6">
    <source>
        <dbReference type="ARBA" id="ARBA00051647"/>
    </source>
</evidence>
<comment type="catalytic activity">
    <reaction evidence="5">
        <text>formylthiophene + hydrogen cyanide = (2R)-2-hydroxy-2-(thiophen-2-yl)acetonitrile</text>
        <dbReference type="Rhea" id="RHEA:77455"/>
        <dbReference type="ChEBI" id="CHEBI:18407"/>
        <dbReference type="ChEBI" id="CHEBI:87301"/>
        <dbReference type="ChEBI" id="CHEBI:197332"/>
    </reaction>
</comment>
<comment type="catalytic activity">
    <reaction evidence="1">
        <text>4-methoxybenzaldehyde + hydrogen cyanide = (2S)-2-hydroxy-2-(4-methoxyphenyl)acetonitrile</text>
        <dbReference type="Rhea" id="RHEA:77447"/>
        <dbReference type="ChEBI" id="CHEBI:18407"/>
        <dbReference type="ChEBI" id="CHEBI:28235"/>
        <dbReference type="ChEBI" id="CHEBI:197328"/>
    </reaction>
</comment>
<evidence type="ECO:0000256" key="16">
    <source>
        <dbReference type="ARBA" id="ARBA00069221"/>
    </source>
</evidence>
<dbReference type="SUPFAM" id="SSF53474">
    <property type="entry name" value="alpha/beta-Hydrolases"/>
    <property type="match status" value="1"/>
</dbReference>
<dbReference type="PANTHER" id="PTHR10992">
    <property type="entry name" value="METHYLESTERASE FAMILY MEMBER"/>
    <property type="match status" value="1"/>
</dbReference>
<evidence type="ECO:0000256" key="20">
    <source>
        <dbReference type="SAM" id="SignalP"/>
    </source>
</evidence>
<dbReference type="EMBL" id="JAWXYG010000006">
    <property type="protein sequence ID" value="KAK4269859.1"/>
    <property type="molecule type" value="Genomic_DNA"/>
</dbReference>
<feature type="domain" description="AB hydrolase-1" evidence="21">
    <location>
        <begin position="40"/>
        <end position="281"/>
    </location>
</feature>
<comment type="catalytic activity">
    <reaction evidence="6">
        <text>butan-2-one + hydrogen cyanide = 2-hydroxy-2-methylbutanenitrile</text>
        <dbReference type="Rhea" id="RHEA:77467"/>
        <dbReference type="ChEBI" id="CHEBI:18407"/>
        <dbReference type="ChEBI" id="CHEBI:28398"/>
        <dbReference type="ChEBI" id="CHEBI:60954"/>
    </reaction>
    <physiologicalReaction direction="right-to-left" evidence="6">
        <dbReference type="Rhea" id="RHEA:77469"/>
    </physiologicalReaction>
</comment>
<evidence type="ECO:0000256" key="17">
    <source>
        <dbReference type="ARBA" id="ARBA00076040"/>
    </source>
</evidence>
<dbReference type="PANTHER" id="PTHR10992:SF1077">
    <property type="entry name" value="ALPHA_BETA FOLD HYDROLASE"/>
    <property type="match status" value="1"/>
</dbReference>
<feature type="signal peptide" evidence="20">
    <location>
        <begin position="1"/>
        <end position="29"/>
    </location>
</feature>
<dbReference type="FunFam" id="3.40.50.1820:FF:000051">
    <property type="entry name" value="(S)-hydroxynitrile lyase"/>
    <property type="match status" value="1"/>
</dbReference>
<dbReference type="GO" id="GO:0009696">
    <property type="term" value="P:salicylic acid metabolic process"/>
    <property type="evidence" value="ECO:0007669"/>
    <property type="project" value="TreeGrafter"/>
</dbReference>
<comment type="catalytic activity">
    <reaction evidence="13">
        <text>an aromatic (S)-hydroxynitrile = an aromatic aldehyde + hydrogen cyanide</text>
        <dbReference type="Rhea" id="RHEA:54660"/>
        <dbReference type="ChEBI" id="CHEBI:18407"/>
        <dbReference type="ChEBI" id="CHEBI:33855"/>
        <dbReference type="ChEBI" id="CHEBI:138306"/>
        <dbReference type="EC" id="4.1.2.47"/>
    </reaction>
</comment>
<comment type="catalytic activity">
    <reaction evidence="4">
        <text>benzaldehyde + hydrogen cyanide = (S)-mandelonitrile</text>
        <dbReference type="Rhea" id="RHEA:77427"/>
        <dbReference type="ChEBI" id="CHEBI:17169"/>
        <dbReference type="ChEBI" id="CHEBI:18407"/>
        <dbReference type="ChEBI" id="CHEBI:36941"/>
    </reaction>
</comment>
<dbReference type="Pfam" id="PF12697">
    <property type="entry name" value="Abhydrolase_6"/>
    <property type="match status" value="1"/>
</dbReference>
<evidence type="ECO:0000256" key="8">
    <source>
        <dbReference type="ARBA" id="ARBA00051977"/>
    </source>
</evidence>
<evidence type="ECO:0000313" key="22">
    <source>
        <dbReference type="EMBL" id="KAK4269859.1"/>
    </source>
</evidence>
<comment type="catalytic activity">
    <reaction evidence="9">
        <text>2-methylpropanal + hydrogen cyanide = (2S)-2-hydroxy-3-methylbutanenitrile</text>
        <dbReference type="Rhea" id="RHEA:77403"/>
        <dbReference type="ChEBI" id="CHEBI:18407"/>
        <dbReference type="ChEBI" id="CHEBI:48943"/>
        <dbReference type="ChEBI" id="CHEBI:197354"/>
    </reaction>
</comment>
<evidence type="ECO:0000256" key="13">
    <source>
        <dbReference type="ARBA" id="ARBA00052826"/>
    </source>
</evidence>
<dbReference type="Proteomes" id="UP001293593">
    <property type="component" value="Unassembled WGS sequence"/>
</dbReference>
<organism evidence="22 23">
    <name type="scientific">Acacia crassicarpa</name>
    <name type="common">northern wattle</name>
    <dbReference type="NCBI Taxonomy" id="499986"/>
    <lineage>
        <taxon>Eukaryota</taxon>
        <taxon>Viridiplantae</taxon>
        <taxon>Streptophyta</taxon>
        <taxon>Embryophyta</taxon>
        <taxon>Tracheophyta</taxon>
        <taxon>Spermatophyta</taxon>
        <taxon>Magnoliopsida</taxon>
        <taxon>eudicotyledons</taxon>
        <taxon>Gunneridae</taxon>
        <taxon>Pentapetalae</taxon>
        <taxon>rosids</taxon>
        <taxon>fabids</taxon>
        <taxon>Fabales</taxon>
        <taxon>Fabaceae</taxon>
        <taxon>Caesalpinioideae</taxon>
        <taxon>mimosoid clade</taxon>
        <taxon>Acacieae</taxon>
        <taxon>Acacia</taxon>
    </lineage>
</organism>
<evidence type="ECO:0000313" key="23">
    <source>
        <dbReference type="Proteomes" id="UP001293593"/>
    </source>
</evidence>
<evidence type="ECO:0000256" key="7">
    <source>
        <dbReference type="ARBA" id="ARBA00051735"/>
    </source>
</evidence>
<dbReference type="GO" id="GO:0080031">
    <property type="term" value="F:methyl salicylate esterase activity"/>
    <property type="evidence" value="ECO:0007669"/>
    <property type="project" value="TreeGrafter"/>
</dbReference>
<proteinExistence type="inferred from homology"/>
<keyword evidence="20" id="KW-0732">Signal</keyword>
<evidence type="ECO:0000256" key="1">
    <source>
        <dbReference type="ARBA" id="ARBA00050104"/>
    </source>
</evidence>
<name>A0AAE1MLI9_9FABA</name>
<sequence length="293" mass="32174">MESKKNKSVLILILLPLLLVLMSLPSLSASGNNYGKKKHFVLIHGAGHGAWCWYKVATLLRSEGHNVTTVDLAASGLNPKQVNQIRSISDYYEPLMALMESVSATEKVILVGHSLGGISTSVAMEKFPHKISVAVFATAGVLSESLPYPAILSEISRRNASSMDTQFFFGDGPTKPPTATLFGPKFMATRMYQLSPLEDVTLALTLVRPVPIYNDVALLAKETTVTSSRNGRVPKIYIISKDDDSLTEDFQNWMIQRSLPFDDIKVIEGSDHMVMFSQPAKLTSHLLQIAGMY</sequence>
<dbReference type="InterPro" id="IPR045889">
    <property type="entry name" value="MES/HNL"/>
</dbReference>
<evidence type="ECO:0000256" key="2">
    <source>
        <dbReference type="ARBA" id="ARBA00050241"/>
    </source>
</evidence>
<dbReference type="GO" id="GO:0080030">
    <property type="term" value="F:methyl indole-3-acetate esterase activity"/>
    <property type="evidence" value="ECO:0007669"/>
    <property type="project" value="TreeGrafter"/>
</dbReference>
<comment type="catalytic activity">
    <reaction evidence="7">
        <text>a disubstituted aliphatic (S)-hydroxynitrile = a ketone + hydrogen cyanide</text>
        <dbReference type="Rhea" id="RHEA:56592"/>
        <dbReference type="ChEBI" id="CHEBI:17087"/>
        <dbReference type="ChEBI" id="CHEBI:18407"/>
        <dbReference type="ChEBI" id="CHEBI:140597"/>
        <dbReference type="EC" id="4.1.2.47"/>
    </reaction>
</comment>
<evidence type="ECO:0000256" key="10">
    <source>
        <dbReference type="ARBA" id="ARBA00052511"/>
    </source>
</evidence>
<dbReference type="GO" id="GO:0009694">
    <property type="term" value="P:jasmonic acid metabolic process"/>
    <property type="evidence" value="ECO:0007669"/>
    <property type="project" value="TreeGrafter"/>
</dbReference>
<comment type="catalytic activity">
    <reaction evidence="8">
        <text>acrolein + hydrogen cyanide = (2S)-2-hydroxybut-3-enenitrile</text>
        <dbReference type="Rhea" id="RHEA:77411"/>
        <dbReference type="ChEBI" id="CHEBI:15368"/>
        <dbReference type="ChEBI" id="CHEBI:18407"/>
        <dbReference type="ChEBI" id="CHEBI:197356"/>
    </reaction>
</comment>
<dbReference type="EC" id="4.1.2.47" evidence="15"/>
<evidence type="ECO:0000256" key="3">
    <source>
        <dbReference type="ARBA" id="ARBA00050262"/>
    </source>
</evidence>
<comment type="catalytic activity">
    <reaction evidence="3">
        <text>2-hydroxy-2-methylpropanenitrile = acetone + hydrogen cyanide</text>
        <dbReference type="Rhea" id="RHEA:11932"/>
        <dbReference type="ChEBI" id="CHEBI:15347"/>
        <dbReference type="ChEBI" id="CHEBI:15348"/>
        <dbReference type="ChEBI" id="CHEBI:18407"/>
    </reaction>
    <physiologicalReaction direction="left-to-right" evidence="3">
        <dbReference type="Rhea" id="RHEA:11933"/>
    </physiologicalReaction>
</comment>
<evidence type="ECO:0000259" key="21">
    <source>
        <dbReference type="Pfam" id="PF12697"/>
    </source>
</evidence>
<comment type="catalytic activity">
    <reaction evidence="2">
        <text>a monosubstituted aliphatic (S)-hydroxynitrile = an aldehyde + hydrogen cyanide</text>
        <dbReference type="Rhea" id="RHEA:56588"/>
        <dbReference type="ChEBI" id="CHEBI:17478"/>
        <dbReference type="ChEBI" id="CHEBI:18407"/>
        <dbReference type="ChEBI" id="CHEBI:140596"/>
        <dbReference type="EC" id="4.1.2.47"/>
    </reaction>
</comment>
<dbReference type="AlphaFoldDB" id="A0AAE1MLI9"/>
<keyword evidence="23" id="KW-1185">Reference proteome</keyword>
<gene>
    <name evidence="22" type="ORF">QN277_022961</name>
</gene>
<dbReference type="Gene3D" id="3.40.50.1820">
    <property type="entry name" value="alpha/beta hydrolase"/>
    <property type="match status" value="1"/>
</dbReference>
<comment type="catalytic activity">
    <reaction evidence="12">
        <text>cyclohexanecarbaldehyde + hydrogen cyanide = (2S)-2-cyclohexyl-2-hydroxyacetonitrile</text>
        <dbReference type="Rhea" id="RHEA:77423"/>
        <dbReference type="ChEBI" id="CHEBI:18407"/>
        <dbReference type="ChEBI" id="CHEBI:197359"/>
        <dbReference type="ChEBI" id="CHEBI:197360"/>
    </reaction>
</comment>